<feature type="region of interest" description="Disordered" evidence="5">
    <location>
        <begin position="119"/>
        <end position="167"/>
    </location>
</feature>
<comment type="caution">
    <text evidence="9">The sequence shown here is derived from an EMBL/GenBank/DDBJ whole genome shotgun (WGS) entry which is preliminary data.</text>
</comment>
<dbReference type="GO" id="GO:0005507">
    <property type="term" value="F:copper ion binding"/>
    <property type="evidence" value="ECO:0007669"/>
    <property type="project" value="InterPro"/>
</dbReference>
<organism evidence="9 10">
    <name type="scientific">Metabacillus litoralis</name>
    <dbReference type="NCBI Taxonomy" id="152268"/>
    <lineage>
        <taxon>Bacteria</taxon>
        <taxon>Bacillati</taxon>
        <taxon>Bacillota</taxon>
        <taxon>Bacilli</taxon>
        <taxon>Bacillales</taxon>
        <taxon>Bacillaceae</taxon>
        <taxon>Metabacillus</taxon>
    </lineage>
</organism>
<dbReference type="RefSeq" id="WP_146947377.1">
    <property type="nucleotide sequence ID" value="NZ_VOQF01000004.1"/>
</dbReference>
<name>A0A5C6W167_9BACI</name>
<dbReference type="GO" id="GO:0006825">
    <property type="term" value="P:copper ion transport"/>
    <property type="evidence" value="ECO:0007669"/>
    <property type="project" value="InterPro"/>
</dbReference>
<feature type="compositionally biased region" description="Basic and acidic residues" evidence="5">
    <location>
        <begin position="119"/>
        <end position="143"/>
    </location>
</feature>
<dbReference type="PANTHER" id="PTHR34820:SF4">
    <property type="entry name" value="INNER MEMBRANE PROTEIN YEBZ"/>
    <property type="match status" value="1"/>
</dbReference>
<evidence type="ECO:0000256" key="5">
    <source>
        <dbReference type="SAM" id="MobiDB-lite"/>
    </source>
</evidence>
<protein>
    <recommendedName>
        <fullName evidence="8">CopC domain-containing protein</fullName>
    </recommendedName>
</protein>
<accession>A0A5C6W167</accession>
<evidence type="ECO:0000256" key="1">
    <source>
        <dbReference type="ARBA" id="ARBA00004196"/>
    </source>
</evidence>
<keyword evidence="6" id="KW-0812">Transmembrane</keyword>
<evidence type="ECO:0000313" key="10">
    <source>
        <dbReference type="Proteomes" id="UP000321363"/>
    </source>
</evidence>
<keyword evidence="6" id="KW-0472">Membrane</keyword>
<dbReference type="AlphaFoldDB" id="A0A5C6W167"/>
<evidence type="ECO:0000259" key="8">
    <source>
        <dbReference type="Pfam" id="PF04234"/>
    </source>
</evidence>
<dbReference type="Gene3D" id="2.60.40.1220">
    <property type="match status" value="1"/>
</dbReference>
<dbReference type="Pfam" id="PF04234">
    <property type="entry name" value="CopC"/>
    <property type="match status" value="1"/>
</dbReference>
<evidence type="ECO:0000256" key="6">
    <source>
        <dbReference type="SAM" id="Phobius"/>
    </source>
</evidence>
<keyword evidence="3 7" id="KW-0732">Signal</keyword>
<proteinExistence type="predicted"/>
<gene>
    <name evidence="9" type="ORF">FS935_08125</name>
</gene>
<dbReference type="InterPro" id="IPR014756">
    <property type="entry name" value="Ig_E-set"/>
</dbReference>
<evidence type="ECO:0000256" key="4">
    <source>
        <dbReference type="ARBA" id="ARBA00023008"/>
    </source>
</evidence>
<sequence length="201" mass="21956">MKKFVFFLICLLCMIPTISIAHTKITNSTPSDGAVVTSDLSELSVEFAEEIENQSTLLLTNENGEEIPLDSITVNDNIVTGNLSTPLENGNYTITWKIAAKDGHAISGEIPFTVEAITKEDLDEENPKETENVQTEQENKDDSSNSASSITEELSEDSELTEANETENVQENKASLLPTISVIVLVVLLGAGILILMRKKR</sequence>
<evidence type="ECO:0000256" key="2">
    <source>
        <dbReference type="ARBA" id="ARBA00022723"/>
    </source>
</evidence>
<comment type="subcellular location">
    <subcellularLocation>
        <location evidence="1">Cell envelope</location>
    </subcellularLocation>
</comment>
<feature type="domain" description="CopC" evidence="8">
    <location>
        <begin position="22"/>
        <end position="114"/>
    </location>
</feature>
<dbReference type="Proteomes" id="UP000321363">
    <property type="component" value="Unassembled WGS sequence"/>
</dbReference>
<keyword evidence="4" id="KW-0186">Copper</keyword>
<dbReference type="InterPro" id="IPR014755">
    <property type="entry name" value="Cu-Rt/internalin_Ig-like"/>
</dbReference>
<evidence type="ECO:0000313" key="9">
    <source>
        <dbReference type="EMBL" id="TXC91594.1"/>
    </source>
</evidence>
<dbReference type="GO" id="GO:0046688">
    <property type="term" value="P:response to copper ion"/>
    <property type="evidence" value="ECO:0007669"/>
    <property type="project" value="InterPro"/>
</dbReference>
<dbReference type="GO" id="GO:0042597">
    <property type="term" value="C:periplasmic space"/>
    <property type="evidence" value="ECO:0007669"/>
    <property type="project" value="InterPro"/>
</dbReference>
<keyword evidence="2" id="KW-0479">Metal-binding</keyword>
<keyword evidence="10" id="KW-1185">Reference proteome</keyword>
<feature type="signal peptide" evidence="7">
    <location>
        <begin position="1"/>
        <end position="21"/>
    </location>
</feature>
<dbReference type="GO" id="GO:0005886">
    <property type="term" value="C:plasma membrane"/>
    <property type="evidence" value="ECO:0007669"/>
    <property type="project" value="TreeGrafter"/>
</dbReference>
<dbReference type="OrthoDB" id="2353937at2"/>
<dbReference type="InterPro" id="IPR007348">
    <property type="entry name" value="CopC_dom"/>
</dbReference>
<dbReference type="PANTHER" id="PTHR34820">
    <property type="entry name" value="INNER MEMBRANE PROTEIN YEBZ"/>
    <property type="match status" value="1"/>
</dbReference>
<dbReference type="InterPro" id="IPR032694">
    <property type="entry name" value="CopC/D"/>
</dbReference>
<feature type="chain" id="PRO_5022899906" description="CopC domain-containing protein" evidence="7">
    <location>
        <begin position="22"/>
        <end position="201"/>
    </location>
</feature>
<dbReference type="GO" id="GO:0030313">
    <property type="term" value="C:cell envelope"/>
    <property type="evidence" value="ECO:0007669"/>
    <property type="project" value="UniProtKB-SubCell"/>
</dbReference>
<dbReference type="EMBL" id="VOQF01000004">
    <property type="protein sequence ID" value="TXC91594.1"/>
    <property type="molecule type" value="Genomic_DNA"/>
</dbReference>
<feature type="transmembrane region" description="Helical" evidence="6">
    <location>
        <begin position="176"/>
        <end position="197"/>
    </location>
</feature>
<keyword evidence="6" id="KW-1133">Transmembrane helix</keyword>
<reference evidence="9 10" key="1">
    <citation type="journal article" date="2005" name="Int. J. Syst. Evol. Microbiol.">
        <title>Bacillus litoralis sp. nov., isolated from a tidal flat of the Yellow Sea in Korea.</title>
        <authorList>
            <person name="Yoon J.H."/>
            <person name="Oh T.K."/>
        </authorList>
    </citation>
    <scope>NUCLEOTIDE SEQUENCE [LARGE SCALE GENOMIC DNA]</scope>
    <source>
        <strain evidence="9 10">SW-211</strain>
    </source>
</reference>
<feature type="compositionally biased region" description="Acidic residues" evidence="5">
    <location>
        <begin position="153"/>
        <end position="165"/>
    </location>
</feature>
<dbReference type="SUPFAM" id="SSF81296">
    <property type="entry name" value="E set domains"/>
    <property type="match status" value="1"/>
</dbReference>
<evidence type="ECO:0000256" key="3">
    <source>
        <dbReference type="ARBA" id="ARBA00022729"/>
    </source>
</evidence>
<evidence type="ECO:0000256" key="7">
    <source>
        <dbReference type="SAM" id="SignalP"/>
    </source>
</evidence>